<evidence type="ECO:0000313" key="3">
    <source>
        <dbReference type="EMBL" id="MYN25461.1"/>
    </source>
</evidence>
<name>A0ABW9VUZ9_9BURK</name>
<dbReference type="InterPro" id="IPR010985">
    <property type="entry name" value="Ribbon_hlx_hlx"/>
</dbReference>
<dbReference type="InterPro" id="IPR013321">
    <property type="entry name" value="Arc_rbn_hlx_hlx"/>
</dbReference>
<protein>
    <submittedName>
        <fullName evidence="3">Arc family DNA-binding protein</fullName>
    </submittedName>
</protein>
<keyword evidence="3" id="KW-0238">DNA-binding</keyword>
<dbReference type="Proteomes" id="UP000642144">
    <property type="component" value="Unassembled WGS sequence"/>
</dbReference>
<dbReference type="Gene3D" id="1.10.1220.10">
    <property type="entry name" value="Met repressor-like"/>
    <property type="match status" value="1"/>
</dbReference>
<reference evidence="3 4" key="1">
    <citation type="submission" date="2019-12" db="EMBL/GenBank/DDBJ databases">
        <title>Novel species isolated from a subtropical stream in China.</title>
        <authorList>
            <person name="Lu H."/>
        </authorList>
    </citation>
    <scope>NUCLEOTIDE SEQUENCE [LARGE SCALE GENOMIC DNA]</scope>
    <source>
        <strain evidence="3 4">CY42W</strain>
    </source>
</reference>
<feature type="region of interest" description="Disordered" evidence="1">
    <location>
        <begin position="98"/>
        <end position="126"/>
    </location>
</feature>
<proteinExistence type="predicted"/>
<dbReference type="RefSeq" id="WP_161053581.1">
    <property type="nucleotide sequence ID" value="NZ_WWCT01000002.1"/>
</dbReference>
<feature type="domain" description="Arc-like DNA binding" evidence="2">
    <location>
        <begin position="8"/>
        <end position="44"/>
    </location>
</feature>
<keyword evidence="4" id="KW-1185">Reference proteome</keyword>
<gene>
    <name evidence="3" type="ORF">GTP69_03485</name>
</gene>
<organism evidence="3 4">
    <name type="scientific">Duganella levis</name>
    <dbReference type="NCBI Taxonomy" id="2692169"/>
    <lineage>
        <taxon>Bacteria</taxon>
        <taxon>Pseudomonadati</taxon>
        <taxon>Pseudomonadota</taxon>
        <taxon>Betaproteobacteria</taxon>
        <taxon>Burkholderiales</taxon>
        <taxon>Oxalobacteraceae</taxon>
        <taxon>Telluria group</taxon>
        <taxon>Duganella</taxon>
    </lineage>
</organism>
<comment type="caution">
    <text evidence="3">The sequence shown here is derived from an EMBL/GenBank/DDBJ whole genome shotgun (WGS) entry which is preliminary data.</text>
</comment>
<dbReference type="SUPFAM" id="SSF47598">
    <property type="entry name" value="Ribbon-helix-helix"/>
    <property type="match status" value="1"/>
</dbReference>
<dbReference type="GO" id="GO:0003677">
    <property type="term" value="F:DNA binding"/>
    <property type="evidence" value="ECO:0007669"/>
    <property type="project" value="UniProtKB-KW"/>
</dbReference>
<feature type="compositionally biased region" description="Basic and acidic residues" evidence="1">
    <location>
        <begin position="98"/>
        <end position="112"/>
    </location>
</feature>
<evidence type="ECO:0000313" key="4">
    <source>
        <dbReference type="Proteomes" id="UP000642144"/>
    </source>
</evidence>
<accession>A0ABW9VUZ9</accession>
<sequence length="126" mass="14064">MSDIYRSQFRMPISLFEKLKTEAGKSKRSANAELVARLERSLADSSNELDLRLIFEALERLSLRNPAMRYSFGVNLGGKLDERPAEIAGGKWLLRQEPGDALKSQAEKHDSLDPMSLDKGAQARTG</sequence>
<dbReference type="InterPro" id="IPR005569">
    <property type="entry name" value="Arc_DNA-bd_dom"/>
</dbReference>
<dbReference type="Pfam" id="PF03869">
    <property type="entry name" value="Arc"/>
    <property type="match status" value="1"/>
</dbReference>
<evidence type="ECO:0000259" key="2">
    <source>
        <dbReference type="Pfam" id="PF03869"/>
    </source>
</evidence>
<dbReference type="EMBL" id="WWCT01000002">
    <property type="protein sequence ID" value="MYN25461.1"/>
    <property type="molecule type" value="Genomic_DNA"/>
</dbReference>
<evidence type="ECO:0000256" key="1">
    <source>
        <dbReference type="SAM" id="MobiDB-lite"/>
    </source>
</evidence>